<dbReference type="AlphaFoldDB" id="A0A7W6EI92"/>
<keyword evidence="1" id="KW-0812">Transmembrane</keyword>
<gene>
    <name evidence="2" type="ORF">FHS81_002603</name>
</gene>
<dbReference type="RefSeq" id="WP_183753518.1">
    <property type="nucleotide sequence ID" value="NZ_JACICC010000006.1"/>
</dbReference>
<protein>
    <submittedName>
        <fullName evidence="2">Uncharacterized protein</fullName>
    </submittedName>
</protein>
<sequence length="264" mass="27667">MRKSAVNARKTMWRYWNSEAVLHLGMHMIVIGGMVWLAYTAGYAGSKVVDGLDTAAAKQTSIIAYEEQQKTEPHESLAIIASPPAASSAPLTHDVVKSTVNVRGDAEKTAAINGGDVQDKAVERMTLAVNQPVPPRRPANLGASTRSTAPVQPLSVLTPIHLARANFGTSATAPEGSKRPAGCLNNCQSRSSSRDTTAAHSPAVVRAPAAVQAAALPREEPVHARFANAVLHGGRTFLGQAANASSAVINTGKQALLATVDTLW</sequence>
<proteinExistence type="predicted"/>
<evidence type="ECO:0000313" key="2">
    <source>
        <dbReference type="EMBL" id="MBB3810502.1"/>
    </source>
</evidence>
<keyword evidence="1" id="KW-0472">Membrane</keyword>
<comment type="caution">
    <text evidence="2">The sequence shown here is derived from an EMBL/GenBank/DDBJ whole genome shotgun (WGS) entry which is preliminary data.</text>
</comment>
<dbReference type="Proteomes" id="UP000537592">
    <property type="component" value="Unassembled WGS sequence"/>
</dbReference>
<evidence type="ECO:0000313" key="3">
    <source>
        <dbReference type="Proteomes" id="UP000537592"/>
    </source>
</evidence>
<organism evidence="2 3">
    <name type="scientific">Pseudochelatococcus contaminans</name>
    <dbReference type="NCBI Taxonomy" id="1538103"/>
    <lineage>
        <taxon>Bacteria</taxon>
        <taxon>Pseudomonadati</taxon>
        <taxon>Pseudomonadota</taxon>
        <taxon>Alphaproteobacteria</taxon>
        <taxon>Hyphomicrobiales</taxon>
        <taxon>Chelatococcaceae</taxon>
        <taxon>Pseudochelatococcus</taxon>
    </lineage>
</organism>
<keyword evidence="1" id="KW-1133">Transmembrane helix</keyword>
<feature type="transmembrane region" description="Helical" evidence="1">
    <location>
        <begin position="20"/>
        <end position="39"/>
    </location>
</feature>
<accession>A0A7W6EI92</accession>
<reference evidence="2 3" key="1">
    <citation type="submission" date="2020-08" db="EMBL/GenBank/DDBJ databases">
        <title>Genomic Encyclopedia of Type Strains, Phase IV (KMG-IV): sequencing the most valuable type-strain genomes for metagenomic binning, comparative biology and taxonomic classification.</title>
        <authorList>
            <person name="Goeker M."/>
        </authorList>
    </citation>
    <scope>NUCLEOTIDE SEQUENCE [LARGE SCALE GENOMIC DNA]</scope>
    <source>
        <strain evidence="2 3">DSM 28760</strain>
    </source>
</reference>
<dbReference type="EMBL" id="JACICC010000006">
    <property type="protein sequence ID" value="MBB3810502.1"/>
    <property type="molecule type" value="Genomic_DNA"/>
</dbReference>
<keyword evidence="3" id="KW-1185">Reference proteome</keyword>
<evidence type="ECO:0000256" key="1">
    <source>
        <dbReference type="SAM" id="Phobius"/>
    </source>
</evidence>
<name>A0A7W6EI92_9HYPH</name>